<comment type="similarity">
    <text evidence="2">Belongs to the CDP-glycerol glycerophosphotransferase family.</text>
</comment>
<dbReference type="GO" id="GO:0005886">
    <property type="term" value="C:plasma membrane"/>
    <property type="evidence" value="ECO:0007669"/>
    <property type="project" value="UniProtKB-SubCell"/>
</dbReference>
<dbReference type="AlphaFoldDB" id="A0A9X3WHE4"/>
<dbReference type="InterPro" id="IPR001296">
    <property type="entry name" value="Glyco_trans_1"/>
</dbReference>
<evidence type="ECO:0000256" key="2">
    <source>
        <dbReference type="ARBA" id="ARBA00010488"/>
    </source>
</evidence>
<keyword evidence="3" id="KW-1003">Cell membrane</keyword>
<evidence type="ECO:0000256" key="5">
    <source>
        <dbReference type="ARBA" id="ARBA00022944"/>
    </source>
</evidence>
<dbReference type="GO" id="GO:0016757">
    <property type="term" value="F:glycosyltransferase activity"/>
    <property type="evidence" value="ECO:0007669"/>
    <property type="project" value="InterPro"/>
</dbReference>
<evidence type="ECO:0000256" key="6">
    <source>
        <dbReference type="ARBA" id="ARBA00023136"/>
    </source>
</evidence>
<sequence>MQKKLKRYIKRKIPFIKKPIQEYNNNQRFQIRSKYNRFINKYKVKDNVILYESYHGANFTGNPLAIFQNVLKDEAFSHYKHVIVNNNKELLDETYNEYNNVSIVSVEDDEYLLALATSKYLINNTSFPYYFLKRKEQVYINTWHGTPLKTLGLDINNAGFSDHMNIQRNLLQTDFLLSPNSFTYNKLLSSHDIKEIFPGKVLDIGYPRVDLTLNSNRDGVLRDLALPLDKKIVLYAPTWRGTVGNESDTSQQLLDEVVKLRDQLGNDYIVLLKSHYFAYKFFEDNGLEHMCIPNHYDTNTLLAAVDLLITDYSSIFFEFIPTGRPIVFYGEDIELYKEERGFYLEIDSLPGPLCTDIDEVANCIINEHYNYYQENYQKYNSLFNYNDDGKAGLRFKDIVFHNKESDLIKTTNSGKEIIMMYCGAFYNNGITMSALSLLDNIDYDKYEVIVVESPNGTEEKWNNMRKVNENVHFLFRPGVLGRTIMESYRHQWTLNRGISGSVMKLIVPKKMYKKEMKRITGNLNINFAINFGGYNDFWSLLFAFSGIKKKTIYLHNDMMEEFNKKINGKNKHKQALKVVFSTYKYYEKIISVAESTHHTNFENLKHLVPYAEDKMTYINNSVNYKKVLDLKDQDNIVTYDKKDYMILENKKQNNFVSIKGSLTPNPHYTNFVSIGRLSPEKDHEKLINAFYKALNNDDHMKLYIVGEGPLKGYLEDLISKLNLTDKVILVGQVENPFALIKQCDCFILSSNYEGQGLVLLETMIINKPIIATDVTGVRSVLEGGYGKLIENNVHDLADSLKEFALNKRNGVQVNYKKFDYVQYNKDARDRFNQIVL</sequence>
<dbReference type="GO" id="GO:0019350">
    <property type="term" value="P:teichoic acid biosynthetic process"/>
    <property type="evidence" value="ECO:0007669"/>
    <property type="project" value="UniProtKB-KW"/>
</dbReference>
<keyword evidence="9" id="KW-1185">Reference proteome</keyword>
<dbReference type="PANTHER" id="PTHR37316">
    <property type="entry name" value="TEICHOIC ACID GLYCEROL-PHOSPHATE PRIMASE"/>
    <property type="match status" value="1"/>
</dbReference>
<evidence type="ECO:0000259" key="7">
    <source>
        <dbReference type="Pfam" id="PF00534"/>
    </source>
</evidence>
<dbReference type="PANTHER" id="PTHR37316:SF3">
    <property type="entry name" value="TEICHOIC ACID GLYCEROL-PHOSPHATE TRANSFERASE"/>
    <property type="match status" value="1"/>
</dbReference>
<dbReference type="Pfam" id="PF04464">
    <property type="entry name" value="Glyphos_transf"/>
    <property type="match status" value="1"/>
</dbReference>
<evidence type="ECO:0000256" key="3">
    <source>
        <dbReference type="ARBA" id="ARBA00022475"/>
    </source>
</evidence>
<dbReference type="GO" id="GO:0047355">
    <property type="term" value="F:CDP-glycerol glycerophosphotransferase activity"/>
    <property type="evidence" value="ECO:0007669"/>
    <property type="project" value="InterPro"/>
</dbReference>
<dbReference type="Proteomes" id="UP001145072">
    <property type="component" value="Unassembled WGS sequence"/>
</dbReference>
<accession>A0A9X3WHE4</accession>
<dbReference type="EMBL" id="JAMQJZ010000003">
    <property type="protein sequence ID" value="MDC3419780.1"/>
    <property type="molecule type" value="Genomic_DNA"/>
</dbReference>
<keyword evidence="6" id="KW-0472">Membrane</keyword>
<dbReference type="InterPro" id="IPR043149">
    <property type="entry name" value="TagF_N"/>
</dbReference>
<dbReference type="SUPFAM" id="SSF53756">
    <property type="entry name" value="UDP-Glycosyltransferase/glycogen phosphorylase"/>
    <property type="match status" value="2"/>
</dbReference>
<keyword evidence="4" id="KW-0808">Transferase</keyword>
<dbReference type="Gene3D" id="3.40.50.11820">
    <property type="match status" value="1"/>
</dbReference>
<proteinExistence type="inferred from homology"/>
<organism evidence="8 9">
    <name type="scientific">Aquibacillus koreensis</name>
    <dbReference type="NCBI Taxonomy" id="279446"/>
    <lineage>
        <taxon>Bacteria</taxon>
        <taxon>Bacillati</taxon>
        <taxon>Bacillota</taxon>
        <taxon>Bacilli</taxon>
        <taxon>Bacillales</taxon>
        <taxon>Bacillaceae</taxon>
        <taxon>Aquibacillus</taxon>
    </lineage>
</organism>
<dbReference type="Gene3D" id="3.40.50.12580">
    <property type="match status" value="1"/>
</dbReference>
<dbReference type="Gene3D" id="3.40.50.2000">
    <property type="entry name" value="Glycogen Phosphorylase B"/>
    <property type="match status" value="2"/>
</dbReference>
<comment type="caution">
    <text evidence="8">The sequence shown here is derived from an EMBL/GenBank/DDBJ whole genome shotgun (WGS) entry which is preliminary data.</text>
</comment>
<protein>
    <submittedName>
        <fullName evidence="8">CDP-glycerol glycerophosphotransferase family protein</fullName>
    </submittedName>
</protein>
<dbReference type="InterPro" id="IPR043148">
    <property type="entry name" value="TagF_C"/>
</dbReference>
<dbReference type="RefSeq" id="WP_259867903.1">
    <property type="nucleotide sequence ID" value="NZ_JAMQJZ010000003.1"/>
</dbReference>
<feature type="domain" description="Glycosyl transferase family 1" evidence="7">
    <location>
        <begin position="668"/>
        <end position="807"/>
    </location>
</feature>
<evidence type="ECO:0000256" key="1">
    <source>
        <dbReference type="ARBA" id="ARBA00004202"/>
    </source>
</evidence>
<keyword evidence="5" id="KW-0777">Teichoic acid biosynthesis</keyword>
<gene>
    <name evidence="8" type="ORF">NC661_05290</name>
</gene>
<reference evidence="8" key="1">
    <citation type="submission" date="2022-06" db="EMBL/GenBank/DDBJ databases">
        <title>Aquibacillus sp. a new bacterium isolated from soil saline samples.</title>
        <authorList>
            <person name="Galisteo C."/>
            <person name="De La Haba R."/>
            <person name="Sanchez-Porro C."/>
            <person name="Ventosa A."/>
        </authorList>
    </citation>
    <scope>NUCLEOTIDE SEQUENCE</scope>
    <source>
        <strain evidence="8">JCM 12387</strain>
    </source>
</reference>
<dbReference type="InterPro" id="IPR051612">
    <property type="entry name" value="Teichoic_Acid_Biosynth"/>
</dbReference>
<comment type="subcellular location">
    <subcellularLocation>
        <location evidence="1">Cell membrane</location>
        <topology evidence="1">Peripheral membrane protein</topology>
    </subcellularLocation>
</comment>
<evidence type="ECO:0000313" key="8">
    <source>
        <dbReference type="EMBL" id="MDC3419780.1"/>
    </source>
</evidence>
<dbReference type="Pfam" id="PF00534">
    <property type="entry name" value="Glycos_transf_1"/>
    <property type="match status" value="1"/>
</dbReference>
<name>A0A9X3WHE4_9BACI</name>
<dbReference type="CDD" id="cd03811">
    <property type="entry name" value="GT4_GT28_WabH-like"/>
    <property type="match status" value="1"/>
</dbReference>
<evidence type="ECO:0000313" key="9">
    <source>
        <dbReference type="Proteomes" id="UP001145072"/>
    </source>
</evidence>
<dbReference type="InterPro" id="IPR007554">
    <property type="entry name" value="Glycerophosphate_synth"/>
</dbReference>
<evidence type="ECO:0000256" key="4">
    <source>
        <dbReference type="ARBA" id="ARBA00022679"/>
    </source>
</evidence>